<dbReference type="PANTHER" id="PTHR43649">
    <property type="entry name" value="ARABINOSE-BINDING PROTEIN-RELATED"/>
    <property type="match status" value="1"/>
</dbReference>
<dbReference type="InterPro" id="IPR050490">
    <property type="entry name" value="Bact_solute-bd_prot1"/>
</dbReference>
<evidence type="ECO:0000256" key="2">
    <source>
        <dbReference type="SAM" id="SignalP"/>
    </source>
</evidence>
<dbReference type="SUPFAM" id="SSF53850">
    <property type="entry name" value="Periplasmic binding protein-like II"/>
    <property type="match status" value="1"/>
</dbReference>
<keyword evidence="2" id="KW-0732">Signal</keyword>
<name>A0A368W7D9_9BACL</name>
<dbReference type="InterPro" id="IPR006059">
    <property type="entry name" value="SBP"/>
</dbReference>
<dbReference type="PROSITE" id="PS51257">
    <property type="entry name" value="PROKAR_LIPOPROTEIN"/>
    <property type="match status" value="1"/>
</dbReference>
<dbReference type="OrthoDB" id="9787283at2"/>
<feature type="chain" id="PRO_5039721074" evidence="2">
    <location>
        <begin position="29"/>
        <end position="541"/>
    </location>
</feature>
<feature type="signal peptide" evidence="2">
    <location>
        <begin position="1"/>
        <end position="28"/>
    </location>
</feature>
<dbReference type="EMBL" id="QPJD01000001">
    <property type="protein sequence ID" value="RCW51920.1"/>
    <property type="molecule type" value="Genomic_DNA"/>
</dbReference>
<protein>
    <submittedName>
        <fullName evidence="3">Putative aldouronate transport system substrate-binding protein</fullName>
    </submittedName>
</protein>
<proteinExistence type="predicted"/>
<dbReference type="RefSeq" id="WP_114378157.1">
    <property type="nucleotide sequence ID" value="NZ_QPJD01000001.1"/>
</dbReference>
<sequence length="541" mass="60337">MEARNFGFWRKSWIAAAAIALFASGCFGGNGAEGNLSTNSRTETAVPEPGSPAASGEPFEYPMQGAPELTLMTEFPDMGTPNAGPIDEEYEKRTGIVIRYLGGVPMQDNKFKYLLASGNLPDIFMNNWLQFPGGPEKAIEQGYILPLNDVIDRYAPNFKRVLEENPEIDKMVKTDSGIYYAFPFIRSEEGKVYGGPIIRKDWLDELGLPVPTTIDEWYAALKAFKEKKGATAPLTLRTLFMGDRTAGFAGAFGVMGNFYVEDGKVKYGYLEPEYREYLATMSKWYKEGLIDKDFAVLDLESVDKKMTSGTSGATVGWFSYIEKYNLAAQNNDPVARYIAAPYPTLREGEIPKFGQLDNAYAGTSSAAIKATTKNLEAAVRWLDYGYSKEGSLLNTFGIEGVTYTMENGQPVYTDLVVANKGGLSGDLVMLQYAHQTNFPMIQRDSQLEWKFKETNQAVEVWRKTKHEDYLLPPITPTTEEAGELSALMDGIGEYVMDAELRIILGVDAIDAYDDMVKQLKRLGIDRILEIKQAAYERYVNR</sequence>
<gene>
    <name evidence="3" type="ORF">DFP97_101265</name>
</gene>
<dbReference type="Gene3D" id="3.40.190.10">
    <property type="entry name" value="Periplasmic binding protein-like II"/>
    <property type="match status" value="2"/>
</dbReference>
<dbReference type="AlphaFoldDB" id="A0A368W7D9"/>
<feature type="region of interest" description="Disordered" evidence="1">
    <location>
        <begin position="36"/>
        <end position="57"/>
    </location>
</feature>
<dbReference type="Pfam" id="PF01547">
    <property type="entry name" value="SBP_bac_1"/>
    <property type="match status" value="1"/>
</dbReference>
<reference evidence="3 4" key="1">
    <citation type="submission" date="2018-07" db="EMBL/GenBank/DDBJ databases">
        <title>Genomic Encyclopedia of Type Strains, Phase III (KMG-III): the genomes of soil and plant-associated and newly described type strains.</title>
        <authorList>
            <person name="Whitman W."/>
        </authorList>
    </citation>
    <scope>NUCLEOTIDE SEQUENCE [LARGE SCALE GENOMIC DNA]</scope>
    <source>
        <strain evidence="3 4">CECT 7506</strain>
    </source>
</reference>
<accession>A0A368W7D9</accession>
<evidence type="ECO:0000313" key="4">
    <source>
        <dbReference type="Proteomes" id="UP000252415"/>
    </source>
</evidence>
<comment type="caution">
    <text evidence="3">The sequence shown here is derived from an EMBL/GenBank/DDBJ whole genome shotgun (WGS) entry which is preliminary data.</text>
</comment>
<evidence type="ECO:0000313" key="3">
    <source>
        <dbReference type="EMBL" id="RCW51920.1"/>
    </source>
</evidence>
<evidence type="ECO:0000256" key="1">
    <source>
        <dbReference type="SAM" id="MobiDB-lite"/>
    </source>
</evidence>
<dbReference type="PANTHER" id="PTHR43649:SF12">
    <property type="entry name" value="DIACETYLCHITOBIOSE BINDING PROTEIN DASA"/>
    <property type="match status" value="1"/>
</dbReference>
<organism evidence="3 4">
    <name type="scientific">Paenibacillus prosopidis</name>
    <dbReference type="NCBI Taxonomy" id="630520"/>
    <lineage>
        <taxon>Bacteria</taxon>
        <taxon>Bacillati</taxon>
        <taxon>Bacillota</taxon>
        <taxon>Bacilli</taxon>
        <taxon>Bacillales</taxon>
        <taxon>Paenibacillaceae</taxon>
        <taxon>Paenibacillus</taxon>
    </lineage>
</organism>
<dbReference type="Proteomes" id="UP000252415">
    <property type="component" value="Unassembled WGS sequence"/>
</dbReference>
<keyword evidence="4" id="KW-1185">Reference proteome</keyword>